<reference evidence="2 3" key="1">
    <citation type="journal article" date="2021" name="J. Hered.">
        <title>A chromosome-level genome assembly of the parasitoid wasp, Cotesia glomerata (Hymenoptera: Braconidae).</title>
        <authorList>
            <person name="Pinto B.J."/>
            <person name="Weis J.J."/>
            <person name="Gamble T."/>
            <person name="Ode P.J."/>
            <person name="Paul R."/>
            <person name="Zaspel J.M."/>
        </authorList>
    </citation>
    <scope>NUCLEOTIDE SEQUENCE [LARGE SCALE GENOMIC DNA]</scope>
    <source>
        <strain evidence="2">CgM1</strain>
    </source>
</reference>
<evidence type="ECO:0000313" key="2">
    <source>
        <dbReference type="EMBL" id="KAH0546072.1"/>
    </source>
</evidence>
<name>A0AAV7HPG5_COTGL</name>
<keyword evidence="3" id="KW-1185">Reference proteome</keyword>
<organism evidence="2 3">
    <name type="scientific">Cotesia glomerata</name>
    <name type="common">Lepidopteran parasitic wasp</name>
    <name type="synonym">Apanteles glomeratus</name>
    <dbReference type="NCBI Taxonomy" id="32391"/>
    <lineage>
        <taxon>Eukaryota</taxon>
        <taxon>Metazoa</taxon>
        <taxon>Ecdysozoa</taxon>
        <taxon>Arthropoda</taxon>
        <taxon>Hexapoda</taxon>
        <taxon>Insecta</taxon>
        <taxon>Pterygota</taxon>
        <taxon>Neoptera</taxon>
        <taxon>Endopterygota</taxon>
        <taxon>Hymenoptera</taxon>
        <taxon>Apocrita</taxon>
        <taxon>Ichneumonoidea</taxon>
        <taxon>Braconidae</taxon>
        <taxon>Microgastrinae</taxon>
        <taxon>Cotesia</taxon>
    </lineage>
</organism>
<evidence type="ECO:0000313" key="3">
    <source>
        <dbReference type="Proteomes" id="UP000826195"/>
    </source>
</evidence>
<comment type="caution">
    <text evidence="2">The sequence shown here is derived from an EMBL/GenBank/DDBJ whole genome shotgun (WGS) entry which is preliminary data.</text>
</comment>
<dbReference type="Proteomes" id="UP000826195">
    <property type="component" value="Unassembled WGS sequence"/>
</dbReference>
<feature type="compositionally biased region" description="Polar residues" evidence="1">
    <location>
        <begin position="97"/>
        <end position="107"/>
    </location>
</feature>
<feature type="compositionally biased region" description="Basic and acidic residues" evidence="1">
    <location>
        <begin position="79"/>
        <end position="91"/>
    </location>
</feature>
<dbReference type="AlphaFoldDB" id="A0AAV7HPG5"/>
<proteinExistence type="predicted"/>
<evidence type="ECO:0000256" key="1">
    <source>
        <dbReference type="SAM" id="MobiDB-lite"/>
    </source>
</evidence>
<sequence>MPRNSSSSGILSLVGIESKQRAIANNNIIKIRRQVLQSLDYFLLRNLAVQRPYSRVLSKETVRLHKIERNPRRRHRHAAATERKNPRETEQPGKYPQTKSISESTLR</sequence>
<dbReference type="EMBL" id="JAHXZJ010002237">
    <property type="protein sequence ID" value="KAH0546072.1"/>
    <property type="molecule type" value="Genomic_DNA"/>
</dbReference>
<accession>A0AAV7HPG5</accession>
<gene>
    <name evidence="2" type="ORF">KQX54_006315</name>
</gene>
<feature type="region of interest" description="Disordered" evidence="1">
    <location>
        <begin position="65"/>
        <end position="107"/>
    </location>
</feature>
<protein>
    <submittedName>
        <fullName evidence="2">Uncharacterized protein</fullName>
    </submittedName>
</protein>